<evidence type="ECO:0000256" key="3">
    <source>
        <dbReference type="ARBA" id="ARBA00022598"/>
    </source>
</evidence>
<comment type="subcellular location">
    <subcellularLocation>
        <location evidence="11">Cytoplasm</location>
    </subcellularLocation>
</comment>
<evidence type="ECO:0000313" key="13">
    <source>
        <dbReference type="EMBL" id="NSJ50259.1"/>
    </source>
</evidence>
<comment type="catalytic activity">
    <reaction evidence="10 11">
        <text>tRNA(Ala) + L-alanine + ATP = L-alanyl-tRNA(Ala) + AMP + diphosphate</text>
        <dbReference type="Rhea" id="RHEA:12540"/>
        <dbReference type="Rhea" id="RHEA-COMP:9657"/>
        <dbReference type="Rhea" id="RHEA-COMP:9923"/>
        <dbReference type="ChEBI" id="CHEBI:30616"/>
        <dbReference type="ChEBI" id="CHEBI:33019"/>
        <dbReference type="ChEBI" id="CHEBI:57972"/>
        <dbReference type="ChEBI" id="CHEBI:78442"/>
        <dbReference type="ChEBI" id="CHEBI:78497"/>
        <dbReference type="ChEBI" id="CHEBI:456215"/>
        <dbReference type="EC" id="6.1.1.7"/>
    </reaction>
</comment>
<dbReference type="InterPro" id="IPR045864">
    <property type="entry name" value="aa-tRNA-synth_II/BPL/LPL"/>
</dbReference>
<dbReference type="SUPFAM" id="SSF55186">
    <property type="entry name" value="ThrRS/AlaRS common domain"/>
    <property type="match status" value="1"/>
</dbReference>
<feature type="binding site" evidence="11">
    <location>
        <position position="578"/>
    </location>
    <ligand>
        <name>Zn(2+)</name>
        <dbReference type="ChEBI" id="CHEBI:29105"/>
    </ligand>
</feature>
<dbReference type="PROSITE" id="PS50860">
    <property type="entry name" value="AA_TRNA_LIGASE_II_ALA"/>
    <property type="match status" value="1"/>
</dbReference>
<dbReference type="InterPro" id="IPR002318">
    <property type="entry name" value="Ala-tRNA-lgiase_IIc"/>
</dbReference>
<organism evidence="13 14">
    <name type="scientific">Enterocloster aldenensis</name>
    <dbReference type="NCBI Taxonomy" id="358742"/>
    <lineage>
        <taxon>Bacteria</taxon>
        <taxon>Bacillati</taxon>
        <taxon>Bacillota</taxon>
        <taxon>Clostridia</taxon>
        <taxon>Lachnospirales</taxon>
        <taxon>Lachnospiraceae</taxon>
        <taxon>Enterocloster</taxon>
    </lineage>
</organism>
<keyword evidence="11" id="KW-0862">Zinc</keyword>
<feature type="domain" description="Alanyl-transfer RNA synthetases family profile" evidence="12">
    <location>
        <begin position="12"/>
        <end position="719"/>
    </location>
</feature>
<evidence type="ECO:0000256" key="11">
    <source>
        <dbReference type="HAMAP-Rule" id="MF_00036"/>
    </source>
</evidence>
<keyword evidence="14" id="KW-1185">Reference proteome</keyword>
<dbReference type="Gene3D" id="3.30.54.20">
    <property type="match status" value="1"/>
</dbReference>
<dbReference type="EMBL" id="JAAITT010000024">
    <property type="protein sequence ID" value="NSJ50259.1"/>
    <property type="molecule type" value="Genomic_DNA"/>
</dbReference>
<feature type="binding site" evidence="11">
    <location>
        <position position="676"/>
    </location>
    <ligand>
        <name>Zn(2+)</name>
        <dbReference type="ChEBI" id="CHEBI:29105"/>
    </ligand>
</feature>
<comment type="function">
    <text evidence="9 11">Catalyzes the attachment of alanine to tRNA(Ala) in a two-step reaction: alanine is first activated by ATP to form Ala-AMP and then transferred to the acceptor end of tRNA(Ala). Also edits incorrectly charged Ser-tRNA(Ala) and Gly-tRNA(Ala) via its editing domain.</text>
</comment>
<dbReference type="PANTHER" id="PTHR11777">
    <property type="entry name" value="ALANYL-TRNA SYNTHETASE"/>
    <property type="match status" value="1"/>
</dbReference>
<comment type="caution">
    <text evidence="13">The sequence shown here is derived from an EMBL/GenBank/DDBJ whole genome shotgun (WGS) entry which is preliminary data.</text>
</comment>
<evidence type="ECO:0000256" key="5">
    <source>
        <dbReference type="ARBA" id="ARBA00022840"/>
    </source>
</evidence>
<dbReference type="Gene3D" id="6.10.250.550">
    <property type="match status" value="1"/>
</dbReference>
<evidence type="ECO:0000313" key="14">
    <source>
        <dbReference type="Proteomes" id="UP000669239"/>
    </source>
</evidence>
<comment type="similarity">
    <text evidence="1 11">Belongs to the class-II aminoacyl-tRNA synthetase family.</text>
</comment>
<dbReference type="SUPFAM" id="SSF50447">
    <property type="entry name" value="Translation proteins"/>
    <property type="match status" value="1"/>
</dbReference>
<dbReference type="InterPro" id="IPR018164">
    <property type="entry name" value="Ala-tRNA-synth_IIc_N"/>
</dbReference>
<evidence type="ECO:0000256" key="7">
    <source>
        <dbReference type="ARBA" id="ARBA00022917"/>
    </source>
</evidence>
<dbReference type="Pfam" id="PF07973">
    <property type="entry name" value="tRNA_SAD"/>
    <property type="match status" value="1"/>
</dbReference>
<keyword evidence="11" id="KW-0963">Cytoplasm</keyword>
<dbReference type="PANTHER" id="PTHR11777:SF9">
    <property type="entry name" value="ALANINE--TRNA LIGASE, CYTOPLASMIC"/>
    <property type="match status" value="1"/>
</dbReference>
<evidence type="ECO:0000256" key="1">
    <source>
        <dbReference type="ARBA" id="ARBA00008226"/>
    </source>
</evidence>
<dbReference type="InterPro" id="IPR050058">
    <property type="entry name" value="Ala-tRNA_ligase"/>
</dbReference>
<feature type="binding site" evidence="11">
    <location>
        <position position="574"/>
    </location>
    <ligand>
        <name>Zn(2+)</name>
        <dbReference type="ChEBI" id="CHEBI:29105"/>
    </ligand>
</feature>
<dbReference type="EC" id="6.1.1.7" evidence="11"/>
<keyword evidence="5 11" id="KW-0067">ATP-binding</keyword>
<sequence>MEEDKVKEPQYRGVNELRRMFLEFFESKGHLAMKSFSLVPHNDNSLLLINSGMAPLKPYFTGQEIPPRKRVTTCQKCIRTGDIENIGKTARHGTFFEMLGNFSFGDYFKHEAIAWTWEFLTEVVGLDADRLYPSVYLEDDEAFDIWNKEIGIPAERIFKFGKEDNFWEHGSGPCGPCSEVYYDRGEQYGCGSPDCTVGCECDRYIEVWNNVFTQFDNDGHGHYTELEHKNIDTGMGLERLAVVVQGVDSLFTVDTNKALLDRVCELSHTEYQKDHETDVSLRIVADHVKSCTFMISDGIMPSNEGRGYVLRRLLRRAARHGRKLGIEGRFLAELSRTVIELCKDGYPELEEKQVMIFKVLSEEEDKFNKTIDQGLTILGEMEEEMQKEGGRTLSGTNAFKLYDTYGFPLDLTKEILEEKGYGVDEDGFDAAMKEQKEKARKARKTTNYMGADVTVYQSIDPSITTEFVGYDKLSAVSRITVLTTEDELVQALTDGQKGTVIVEQTPFYGTMGGQQGDVGVIVNENGEFKVEDTIHLQGGKVGHVGIMTKGMLQVDDGVTLSVCEKNRALICKNHSATHLLQKALRLVLGDHVEQAGSYVDAGRLRFDFTHFSAMTPEEIKKVEALVNREIQASLPVVTETMTLEEAKKTGAMALFGEKYGDSVRVVEMGDFSTELCGGTHVANTNNIASFKILSEAGIAAGVRRIEALTSEGLMKYYEEVEAELHEAAKAAKTTPAALTSKIHALLDEIKSLNSENEKLKSRLANDSLGDVMSQVKEVNGIKVLALKVSGVDMNGLRSLGDQLKDKLGDGVVVLVSEQDGKVNLMATATDAVQKKGAHAGNLIKAIAGLVGGGGGGRPGMAQAGGKNPAGMDDALKKAVEVVEEQTK</sequence>
<keyword evidence="4 11" id="KW-0547">Nucleotide-binding</keyword>
<dbReference type="Pfam" id="PF01411">
    <property type="entry name" value="tRNA-synt_2c"/>
    <property type="match status" value="1"/>
</dbReference>
<keyword evidence="2 11" id="KW-0820">tRNA-binding</keyword>
<dbReference type="SMART" id="SM00863">
    <property type="entry name" value="tRNA_SAD"/>
    <property type="match status" value="1"/>
</dbReference>
<keyword evidence="11" id="KW-0479">Metal-binding</keyword>
<feature type="binding site" evidence="11">
    <location>
        <position position="680"/>
    </location>
    <ligand>
        <name>Zn(2+)</name>
        <dbReference type="ChEBI" id="CHEBI:29105"/>
    </ligand>
</feature>
<dbReference type="Gene3D" id="2.40.30.130">
    <property type="match status" value="1"/>
</dbReference>
<dbReference type="InterPro" id="IPR003156">
    <property type="entry name" value="DHHA1_dom"/>
</dbReference>
<evidence type="ECO:0000256" key="2">
    <source>
        <dbReference type="ARBA" id="ARBA00022555"/>
    </source>
</evidence>
<reference evidence="13 14" key="1">
    <citation type="journal article" date="2020" name="Cell Host Microbe">
        <title>Functional and Genomic Variation between Human-Derived Isolates of Lachnospiraceae Reveals Inter- and Intra-Species Diversity.</title>
        <authorList>
            <person name="Sorbara M.T."/>
            <person name="Littmann E.R."/>
            <person name="Fontana E."/>
            <person name="Moody T.U."/>
            <person name="Kohout C.E."/>
            <person name="Gjonbalaj M."/>
            <person name="Eaton V."/>
            <person name="Seok R."/>
            <person name="Leiner I.M."/>
            <person name="Pamer E.G."/>
        </authorList>
    </citation>
    <scope>NUCLEOTIDE SEQUENCE [LARGE SCALE GENOMIC DNA]</scope>
    <source>
        <strain evidence="13 14">MSK.1.17</strain>
    </source>
</reference>
<keyword evidence="7 11" id="KW-0648">Protein biosynthesis</keyword>
<evidence type="ECO:0000256" key="9">
    <source>
        <dbReference type="ARBA" id="ARBA00024779"/>
    </source>
</evidence>
<comment type="cofactor">
    <cofactor evidence="11">
        <name>Zn(2+)</name>
        <dbReference type="ChEBI" id="CHEBI:29105"/>
    </cofactor>
    <text evidence="11">Binds 1 zinc ion per subunit.</text>
</comment>
<keyword evidence="6 11" id="KW-0694">RNA-binding</keyword>
<dbReference type="InterPro" id="IPR018165">
    <property type="entry name" value="Ala-tRNA-synth_IIc_core"/>
</dbReference>
<comment type="domain">
    <text evidence="11">Consists of three domains; the N-terminal catalytic domain, the editing domain and the C-terminal C-Ala domain. The editing domain removes incorrectly charged amino acids, while the C-Ala domain, along with tRNA(Ala), serves as a bridge to cooperatively bring together the editing and aminoacylation centers thus stimulating deacylation of misacylated tRNAs.</text>
</comment>
<dbReference type="Gene3D" id="3.30.930.10">
    <property type="entry name" value="Bira Bifunctional Protein, Domain 2"/>
    <property type="match status" value="1"/>
</dbReference>
<evidence type="ECO:0000256" key="10">
    <source>
        <dbReference type="ARBA" id="ARBA00048300"/>
    </source>
</evidence>
<dbReference type="GO" id="GO:0004813">
    <property type="term" value="F:alanine-tRNA ligase activity"/>
    <property type="evidence" value="ECO:0007669"/>
    <property type="project" value="UniProtKB-EC"/>
</dbReference>
<dbReference type="Gene3D" id="3.30.980.10">
    <property type="entry name" value="Threonyl-trna Synthetase, Chain A, domain 2"/>
    <property type="match status" value="1"/>
</dbReference>
<keyword evidence="3 11" id="KW-0436">Ligase</keyword>
<evidence type="ECO:0000256" key="8">
    <source>
        <dbReference type="ARBA" id="ARBA00023146"/>
    </source>
</evidence>
<dbReference type="SUPFAM" id="SSF55681">
    <property type="entry name" value="Class II aaRS and biotin synthetases"/>
    <property type="match status" value="1"/>
</dbReference>
<dbReference type="Pfam" id="PF02272">
    <property type="entry name" value="DHHA1"/>
    <property type="match status" value="1"/>
</dbReference>
<dbReference type="NCBIfam" id="TIGR00344">
    <property type="entry name" value="alaS"/>
    <property type="match status" value="1"/>
</dbReference>
<dbReference type="Proteomes" id="UP000669239">
    <property type="component" value="Unassembled WGS sequence"/>
</dbReference>
<dbReference type="CDD" id="cd00673">
    <property type="entry name" value="AlaRS_core"/>
    <property type="match status" value="1"/>
</dbReference>
<dbReference type="InterPro" id="IPR023033">
    <property type="entry name" value="Ala_tRNA_ligase_euk/bac"/>
</dbReference>
<dbReference type="HAMAP" id="MF_00036_B">
    <property type="entry name" value="Ala_tRNA_synth_B"/>
    <property type="match status" value="1"/>
</dbReference>
<evidence type="ECO:0000256" key="6">
    <source>
        <dbReference type="ARBA" id="ARBA00022884"/>
    </source>
</evidence>
<evidence type="ECO:0000256" key="4">
    <source>
        <dbReference type="ARBA" id="ARBA00022741"/>
    </source>
</evidence>
<dbReference type="InterPro" id="IPR018163">
    <property type="entry name" value="Thr/Ala-tRNA-synth_IIc_edit"/>
</dbReference>
<dbReference type="Gene3D" id="3.10.310.40">
    <property type="match status" value="1"/>
</dbReference>
<dbReference type="InterPro" id="IPR018162">
    <property type="entry name" value="Ala-tRNA-ligase_IIc_anticod-bd"/>
</dbReference>
<proteinExistence type="inferred from homology"/>
<evidence type="ECO:0000259" key="12">
    <source>
        <dbReference type="PROSITE" id="PS50860"/>
    </source>
</evidence>
<gene>
    <name evidence="11 13" type="primary">alaS</name>
    <name evidence="13" type="ORF">G5B36_16345</name>
</gene>
<accession>A0ABX2HNM4</accession>
<dbReference type="InterPro" id="IPR012947">
    <property type="entry name" value="tRNA_SAD"/>
</dbReference>
<keyword evidence="8 11" id="KW-0030">Aminoacyl-tRNA synthetase</keyword>
<dbReference type="InterPro" id="IPR009000">
    <property type="entry name" value="Transl_B-barrel_sf"/>
</dbReference>
<dbReference type="SUPFAM" id="SSF101353">
    <property type="entry name" value="Putative anticodon-binding domain of alanyl-tRNA synthetase (AlaRS)"/>
    <property type="match status" value="1"/>
</dbReference>
<protein>
    <recommendedName>
        <fullName evidence="11">Alanine--tRNA ligase</fullName>
        <ecNumber evidence="11">6.1.1.7</ecNumber>
    </recommendedName>
    <alternativeName>
        <fullName evidence="11">Alanyl-tRNA synthetase</fullName>
        <shortName evidence="11">AlaRS</shortName>
    </alternativeName>
</protein>
<dbReference type="PRINTS" id="PR00980">
    <property type="entry name" value="TRNASYNTHALA"/>
</dbReference>
<name>A0ABX2HNM4_9FIRM</name>